<organism evidence="1 2">
    <name type="scientific">Rhodocollybia butyracea</name>
    <dbReference type="NCBI Taxonomy" id="206335"/>
    <lineage>
        <taxon>Eukaryota</taxon>
        <taxon>Fungi</taxon>
        <taxon>Dikarya</taxon>
        <taxon>Basidiomycota</taxon>
        <taxon>Agaricomycotina</taxon>
        <taxon>Agaricomycetes</taxon>
        <taxon>Agaricomycetidae</taxon>
        <taxon>Agaricales</taxon>
        <taxon>Marasmiineae</taxon>
        <taxon>Omphalotaceae</taxon>
        <taxon>Rhodocollybia</taxon>
    </lineage>
</organism>
<name>A0A9P5P7T0_9AGAR</name>
<dbReference type="OrthoDB" id="73076at2759"/>
<sequence length="241" mass="27364">MVQKQDQDKHGVGMQNFQYHPDWDRFMHIASIHSPKMHEFIRKHFPGRTKDQEAKASKLPMMVISDNTFIAVCEHLQAWGYTGPINISCDDSKTLSGLRLHYDAKEMKHYLVGGVDGPIHVPDPRILNISWPILQSRRAPRQGLALDRHIPLPDTPPFAIAAIPILDSISVPLLLNLHKQVLFGLLDHGITIISYACDGTENERGINWLGSYWYVKGTRKQPGKYKTAPNQTINFAIETRL</sequence>
<protein>
    <submittedName>
        <fullName evidence="1">Uncharacterized protein</fullName>
    </submittedName>
</protein>
<comment type="caution">
    <text evidence="1">The sequence shown here is derived from an EMBL/GenBank/DDBJ whole genome shotgun (WGS) entry which is preliminary data.</text>
</comment>
<evidence type="ECO:0000313" key="2">
    <source>
        <dbReference type="Proteomes" id="UP000772434"/>
    </source>
</evidence>
<dbReference type="EMBL" id="JADNRY010000571">
    <property type="protein sequence ID" value="KAF9039552.1"/>
    <property type="molecule type" value="Genomic_DNA"/>
</dbReference>
<evidence type="ECO:0000313" key="1">
    <source>
        <dbReference type="EMBL" id="KAF9039552.1"/>
    </source>
</evidence>
<reference evidence="1" key="1">
    <citation type="submission" date="2020-11" db="EMBL/GenBank/DDBJ databases">
        <authorList>
            <consortium name="DOE Joint Genome Institute"/>
            <person name="Ahrendt S."/>
            <person name="Riley R."/>
            <person name="Andreopoulos W."/>
            <person name="Labutti K."/>
            <person name="Pangilinan J."/>
            <person name="Ruiz-Duenas F.J."/>
            <person name="Barrasa J.M."/>
            <person name="Sanchez-Garcia M."/>
            <person name="Camarero S."/>
            <person name="Miyauchi S."/>
            <person name="Serrano A."/>
            <person name="Linde D."/>
            <person name="Babiker R."/>
            <person name="Drula E."/>
            <person name="Ayuso-Fernandez I."/>
            <person name="Pacheco R."/>
            <person name="Padilla G."/>
            <person name="Ferreira P."/>
            <person name="Barriuso J."/>
            <person name="Kellner H."/>
            <person name="Castanera R."/>
            <person name="Alfaro M."/>
            <person name="Ramirez L."/>
            <person name="Pisabarro A.G."/>
            <person name="Kuo A."/>
            <person name="Tritt A."/>
            <person name="Lipzen A."/>
            <person name="He G."/>
            <person name="Yan M."/>
            <person name="Ng V."/>
            <person name="Cullen D."/>
            <person name="Martin F."/>
            <person name="Rosso M.-N."/>
            <person name="Henrissat B."/>
            <person name="Hibbett D."/>
            <person name="Martinez A.T."/>
            <person name="Grigoriev I.V."/>
        </authorList>
    </citation>
    <scope>NUCLEOTIDE SEQUENCE</scope>
    <source>
        <strain evidence="1">AH 40177</strain>
    </source>
</reference>
<accession>A0A9P5P7T0</accession>
<proteinExistence type="predicted"/>
<keyword evidence="2" id="KW-1185">Reference proteome</keyword>
<dbReference type="AlphaFoldDB" id="A0A9P5P7T0"/>
<dbReference type="Proteomes" id="UP000772434">
    <property type="component" value="Unassembled WGS sequence"/>
</dbReference>
<gene>
    <name evidence="1" type="ORF">BDP27DRAFT_1435279</name>
</gene>